<dbReference type="RefSeq" id="WP_099555256.1">
    <property type="nucleotide sequence ID" value="NZ_JAKJQX010000023.1"/>
</dbReference>
<keyword evidence="2" id="KW-0472">Membrane</keyword>
<keyword evidence="2" id="KW-0812">Transmembrane</keyword>
<proteinExistence type="predicted"/>
<feature type="transmembrane region" description="Helical" evidence="2">
    <location>
        <begin position="108"/>
        <end position="128"/>
    </location>
</feature>
<accession>A0AAJ2TMF3</accession>
<keyword evidence="1" id="KW-0040">ANK repeat</keyword>
<dbReference type="PROSITE" id="PS50088">
    <property type="entry name" value="ANK_REPEAT"/>
    <property type="match status" value="1"/>
</dbReference>
<evidence type="ECO:0000259" key="3">
    <source>
        <dbReference type="Pfam" id="PF05569"/>
    </source>
</evidence>
<evidence type="ECO:0000313" key="4">
    <source>
        <dbReference type="EMBL" id="MDZ5765068.1"/>
    </source>
</evidence>
<dbReference type="SUPFAM" id="SSF48403">
    <property type="entry name" value="Ankyrin repeat"/>
    <property type="match status" value="1"/>
</dbReference>
<feature type="repeat" description="ANK" evidence="1">
    <location>
        <begin position="443"/>
        <end position="475"/>
    </location>
</feature>
<feature type="transmembrane region" description="Helical" evidence="2">
    <location>
        <begin position="41"/>
        <end position="62"/>
    </location>
</feature>
<dbReference type="PANTHER" id="PTHR34978">
    <property type="entry name" value="POSSIBLE SENSOR-TRANSDUCER PROTEIN BLAR"/>
    <property type="match status" value="1"/>
</dbReference>
<dbReference type="InterPro" id="IPR052173">
    <property type="entry name" value="Beta-lactam_resp_regulator"/>
</dbReference>
<dbReference type="PROSITE" id="PS50297">
    <property type="entry name" value="ANK_REP_REGION"/>
    <property type="match status" value="1"/>
</dbReference>
<keyword evidence="2" id="KW-1133">Transmembrane helix</keyword>
<protein>
    <submittedName>
        <fullName evidence="4">M56 family metallopeptidase</fullName>
    </submittedName>
</protein>
<feature type="transmembrane region" description="Helical" evidence="2">
    <location>
        <begin position="311"/>
        <end position="329"/>
    </location>
</feature>
<dbReference type="SMART" id="SM00248">
    <property type="entry name" value="ANK"/>
    <property type="match status" value="4"/>
</dbReference>
<feature type="domain" description="Peptidase M56" evidence="3">
    <location>
        <begin position="18"/>
        <end position="296"/>
    </location>
</feature>
<dbReference type="Pfam" id="PF12796">
    <property type="entry name" value="Ank_2"/>
    <property type="match status" value="1"/>
</dbReference>
<reference evidence="4" key="1">
    <citation type="submission" date="2023-12" db="EMBL/GenBank/DDBJ databases">
        <title>'Antibacterial potential of Stenotrophomonas maltophilia cystic fibrosis isolates' (manuscript under preparation).</title>
        <authorList>
            <person name="Crisan C.V."/>
            <person name="Pettis M."/>
            <person name="Goldberg J.B."/>
        </authorList>
    </citation>
    <scope>NUCLEOTIDE SEQUENCE</scope>
    <source>
        <strain evidence="4">CCV129</strain>
    </source>
</reference>
<dbReference type="PANTHER" id="PTHR34978:SF3">
    <property type="entry name" value="SLR0241 PROTEIN"/>
    <property type="match status" value="1"/>
</dbReference>
<dbReference type="CDD" id="cd07341">
    <property type="entry name" value="M56_BlaR1_MecR1_like"/>
    <property type="match status" value="1"/>
</dbReference>
<dbReference type="EMBL" id="JAXRVB010000010">
    <property type="protein sequence ID" value="MDZ5765068.1"/>
    <property type="molecule type" value="Genomic_DNA"/>
</dbReference>
<name>A0AAJ2TMF3_STEMA</name>
<dbReference type="InterPro" id="IPR002110">
    <property type="entry name" value="Ankyrin_rpt"/>
</dbReference>
<organism evidence="4 5">
    <name type="scientific">Stenotrophomonas maltophilia</name>
    <name type="common">Pseudomonas maltophilia</name>
    <name type="synonym">Xanthomonas maltophilia</name>
    <dbReference type="NCBI Taxonomy" id="40324"/>
    <lineage>
        <taxon>Bacteria</taxon>
        <taxon>Pseudomonadati</taxon>
        <taxon>Pseudomonadota</taxon>
        <taxon>Gammaproteobacteria</taxon>
        <taxon>Lysobacterales</taxon>
        <taxon>Lysobacteraceae</taxon>
        <taxon>Stenotrophomonas</taxon>
        <taxon>Stenotrophomonas maltophilia group</taxon>
    </lineage>
</organism>
<dbReference type="InterPro" id="IPR008756">
    <property type="entry name" value="Peptidase_M56"/>
</dbReference>
<dbReference type="Gene3D" id="1.25.40.20">
    <property type="entry name" value="Ankyrin repeat-containing domain"/>
    <property type="match status" value="1"/>
</dbReference>
<feature type="transmembrane region" description="Helical" evidence="2">
    <location>
        <begin position="6"/>
        <end position="29"/>
    </location>
</feature>
<dbReference type="Pfam" id="PF05569">
    <property type="entry name" value="Peptidase_M56"/>
    <property type="match status" value="1"/>
</dbReference>
<evidence type="ECO:0000313" key="5">
    <source>
        <dbReference type="Proteomes" id="UP001288387"/>
    </source>
</evidence>
<gene>
    <name evidence="4" type="ORF">U4I38_11355</name>
</gene>
<dbReference type="Proteomes" id="UP001288387">
    <property type="component" value="Unassembled WGS sequence"/>
</dbReference>
<dbReference type="AlphaFoldDB" id="A0AAJ2TMF3"/>
<evidence type="ECO:0000256" key="2">
    <source>
        <dbReference type="SAM" id="Phobius"/>
    </source>
</evidence>
<comment type="caution">
    <text evidence="4">The sequence shown here is derived from an EMBL/GenBank/DDBJ whole genome shotgun (WGS) entry which is preliminary data.</text>
</comment>
<evidence type="ECO:0000256" key="1">
    <source>
        <dbReference type="PROSITE-ProRule" id="PRU00023"/>
    </source>
</evidence>
<sequence>MNLIDLAMALGVRQLLLSAVVLLPALWLARRRALSAEQRSWLLTAAMAVALLLPLSAFLPGWSTTLPAPAPPAAAFHPMPGEGATADEAIFEAGRQPDIYYVELPKTLPTLLAMLWLLGTLWLGMRLLDAMLHARRLRRLAQPATAGLRAVLADIVPAHVTIATCAVDGPMVVGLWRPTILLPRPLLARLDNSVLRDIVRHEVAHLQRRDLWTSTLLRAGTALFWWNPLLHVAQVRLALLREMACDARAALQAREPLDYAGSLLASVEQLQALREEAPTLALGMFGARSQLAQRIDQLVETAPPAPRRRSLLMLGLTLLLGCTATAVAVSPRLAPPSAPASSETRIHDLLRAASTHDLVQVRALATAGVDLDARVLGDGTALIQAIRARDPAMVNALLQLGADPDRAALGEGNPLIVASALGLQPIVEQLVQAGADVNRVVTYDETPLINASREGHLVTVQYLLAHGADINLGVEADGWLGRWRTPLNQAGTTAVRDYLLAQGARRERR</sequence>
<dbReference type="InterPro" id="IPR036770">
    <property type="entry name" value="Ankyrin_rpt-contain_sf"/>
</dbReference>